<comment type="caution">
    <text evidence="1">The sequence shown here is derived from an EMBL/GenBank/DDBJ whole genome shotgun (WGS) entry which is preliminary data.</text>
</comment>
<reference evidence="1" key="1">
    <citation type="journal article" date="2023" name="G3 (Bethesda)">
        <title>Whole genome assemblies of Zophobas morio and Tenebrio molitor.</title>
        <authorList>
            <person name="Kaur S."/>
            <person name="Stinson S.A."/>
            <person name="diCenzo G.C."/>
        </authorList>
    </citation>
    <scope>NUCLEOTIDE SEQUENCE</scope>
    <source>
        <strain evidence="1">QUZm001</strain>
    </source>
</reference>
<protein>
    <submittedName>
        <fullName evidence="1">Uncharacterized protein</fullName>
    </submittedName>
</protein>
<accession>A0AA38IAE3</accession>
<dbReference type="AlphaFoldDB" id="A0AA38IAE3"/>
<evidence type="ECO:0000313" key="2">
    <source>
        <dbReference type="Proteomes" id="UP001168821"/>
    </source>
</evidence>
<gene>
    <name evidence="1" type="ORF">Zmor_016487</name>
</gene>
<evidence type="ECO:0000313" key="1">
    <source>
        <dbReference type="EMBL" id="KAJ3650384.1"/>
    </source>
</evidence>
<dbReference type="EMBL" id="JALNTZ010000005">
    <property type="protein sequence ID" value="KAJ3650384.1"/>
    <property type="molecule type" value="Genomic_DNA"/>
</dbReference>
<organism evidence="1 2">
    <name type="scientific">Zophobas morio</name>
    <dbReference type="NCBI Taxonomy" id="2755281"/>
    <lineage>
        <taxon>Eukaryota</taxon>
        <taxon>Metazoa</taxon>
        <taxon>Ecdysozoa</taxon>
        <taxon>Arthropoda</taxon>
        <taxon>Hexapoda</taxon>
        <taxon>Insecta</taxon>
        <taxon>Pterygota</taxon>
        <taxon>Neoptera</taxon>
        <taxon>Endopterygota</taxon>
        <taxon>Coleoptera</taxon>
        <taxon>Polyphaga</taxon>
        <taxon>Cucujiformia</taxon>
        <taxon>Tenebrionidae</taxon>
        <taxon>Zophobas</taxon>
    </lineage>
</organism>
<name>A0AA38IAE3_9CUCU</name>
<keyword evidence="2" id="KW-1185">Reference proteome</keyword>
<sequence>MVPHVGVCFTTVQRLFRCRWKRALPDDQLEVFLSGGTRRSELVCLRAQVHFYGYLLVESAANGATPDGESVHLWRGLLEVVGCIVSITPIGSAVQPANFPRLGLFHPEDDENGF</sequence>
<dbReference type="Proteomes" id="UP001168821">
    <property type="component" value="Unassembled WGS sequence"/>
</dbReference>
<proteinExistence type="predicted"/>